<accession>A0A820LKJ4</accession>
<feature type="region of interest" description="Disordered" evidence="1">
    <location>
        <begin position="1"/>
        <end position="40"/>
    </location>
</feature>
<feature type="compositionally biased region" description="Basic and acidic residues" evidence="1">
    <location>
        <begin position="8"/>
        <end position="27"/>
    </location>
</feature>
<dbReference type="EMBL" id="CAJOAZ010021729">
    <property type="protein sequence ID" value="CAF4358936.1"/>
    <property type="molecule type" value="Genomic_DNA"/>
</dbReference>
<proteinExistence type="predicted"/>
<feature type="compositionally biased region" description="Polar residues" evidence="1">
    <location>
        <begin position="30"/>
        <end position="39"/>
    </location>
</feature>
<feature type="non-terminal residue" evidence="2">
    <location>
        <position position="1"/>
    </location>
</feature>
<dbReference type="AlphaFoldDB" id="A0A820LKJ4"/>
<protein>
    <submittedName>
        <fullName evidence="2">Uncharacterized protein</fullName>
    </submittedName>
</protein>
<sequence>GDDEGDTEEFKVNKTRESRKMTKEIKKTQQHVPNDSKPNITIEQTTIDEEIITTTTKETNNSNSGELEIKFKPLQIVGNKPSAISFTSTNTDLQRLRKEMKVLNGQEADGADLDDIEGIFEGDDNDEDINELDDTQRSVKLMLRSKLFCF</sequence>
<evidence type="ECO:0000313" key="2">
    <source>
        <dbReference type="EMBL" id="CAF4358936.1"/>
    </source>
</evidence>
<dbReference type="Proteomes" id="UP000663844">
    <property type="component" value="Unassembled WGS sequence"/>
</dbReference>
<name>A0A820LKJ4_9BILA</name>
<evidence type="ECO:0000256" key="1">
    <source>
        <dbReference type="SAM" id="MobiDB-lite"/>
    </source>
</evidence>
<organism evidence="2 3">
    <name type="scientific">Adineta steineri</name>
    <dbReference type="NCBI Taxonomy" id="433720"/>
    <lineage>
        <taxon>Eukaryota</taxon>
        <taxon>Metazoa</taxon>
        <taxon>Spiralia</taxon>
        <taxon>Gnathifera</taxon>
        <taxon>Rotifera</taxon>
        <taxon>Eurotatoria</taxon>
        <taxon>Bdelloidea</taxon>
        <taxon>Adinetida</taxon>
        <taxon>Adinetidae</taxon>
        <taxon>Adineta</taxon>
    </lineage>
</organism>
<comment type="caution">
    <text evidence="2">The sequence shown here is derived from an EMBL/GenBank/DDBJ whole genome shotgun (WGS) entry which is preliminary data.</text>
</comment>
<reference evidence="2" key="1">
    <citation type="submission" date="2021-02" db="EMBL/GenBank/DDBJ databases">
        <authorList>
            <person name="Nowell W R."/>
        </authorList>
    </citation>
    <scope>NUCLEOTIDE SEQUENCE</scope>
</reference>
<gene>
    <name evidence="2" type="ORF">OXD698_LOCUS49197</name>
</gene>
<evidence type="ECO:0000313" key="3">
    <source>
        <dbReference type="Proteomes" id="UP000663844"/>
    </source>
</evidence>